<dbReference type="GO" id="GO:0032993">
    <property type="term" value="C:protein-DNA complex"/>
    <property type="evidence" value="ECO:0007669"/>
    <property type="project" value="TreeGrafter"/>
</dbReference>
<dbReference type="Gene3D" id="3.40.190.10">
    <property type="entry name" value="Periplasmic binding protein-like II"/>
    <property type="match status" value="2"/>
</dbReference>
<dbReference type="PROSITE" id="PS50931">
    <property type="entry name" value="HTH_LYSR"/>
    <property type="match status" value="1"/>
</dbReference>
<dbReference type="SUPFAM" id="SSF46785">
    <property type="entry name" value="Winged helix' DNA-binding domain"/>
    <property type="match status" value="1"/>
</dbReference>
<dbReference type="GO" id="GO:0003700">
    <property type="term" value="F:DNA-binding transcription factor activity"/>
    <property type="evidence" value="ECO:0007669"/>
    <property type="project" value="InterPro"/>
</dbReference>
<sequence length="300" mass="32581">MELRHIKYFIAVARELNIGRAAARLHISQPPLTRQIQQLEEELGVQLFVRTPKGVELTQAGKLMLAEAENIQTVVSQTVDRVQRAAKGHLGRLDIAVFGSGVLLLIPRVLLAFRTAHPGVTMAVHTMGKAEQIEALRQRRITVGFNRLLAPEPDIASELFAIEPVMVAINALDPLAAQEEIAIRDLVGKPLVMYPSTGRPNFVDKVHQLFAAERLSPTVAHEVGDAVTAVAFVASGLGACLVAESATALALPSVVYRRLRTKKPATIDLSCIYRHDDASPILEAFLEVMRGCRSVGVEAG</sequence>
<keyword evidence="4" id="KW-0804">Transcription</keyword>
<dbReference type="Pfam" id="PF03466">
    <property type="entry name" value="LysR_substrate"/>
    <property type="match status" value="1"/>
</dbReference>
<evidence type="ECO:0000313" key="7">
    <source>
        <dbReference type="RefSeq" id="WP_028311557.1"/>
    </source>
</evidence>
<evidence type="ECO:0000313" key="6">
    <source>
        <dbReference type="Proteomes" id="UP000675920"/>
    </source>
</evidence>
<dbReference type="Gene3D" id="1.10.10.10">
    <property type="entry name" value="Winged helix-like DNA-binding domain superfamily/Winged helix DNA-binding domain"/>
    <property type="match status" value="1"/>
</dbReference>
<reference evidence="7" key="2">
    <citation type="journal article" date="2008" name="Microbiology">
        <title>Structure and function of the LysR-type transcriptional regulator (LTTR) family proteins.</title>
        <authorList>
            <person name="Maddocks S.E."/>
            <person name="Oyston P.C.F."/>
        </authorList>
    </citation>
    <scope>NUCLEOTIDE SEQUENCE</scope>
</reference>
<evidence type="ECO:0000256" key="4">
    <source>
        <dbReference type="ARBA" id="ARBA00023163"/>
    </source>
</evidence>
<organism evidence="6 7">
    <name type="scientific">Derxia gummosa DSM 723</name>
    <dbReference type="NCBI Taxonomy" id="1121388"/>
    <lineage>
        <taxon>Bacteria</taxon>
        <taxon>Pseudomonadati</taxon>
        <taxon>Pseudomonadota</taxon>
        <taxon>Betaproteobacteria</taxon>
        <taxon>Burkholderiales</taxon>
        <taxon>Alcaligenaceae</taxon>
        <taxon>Derxia</taxon>
    </lineage>
</organism>
<dbReference type="RefSeq" id="WP_028311557.1">
    <property type="nucleotide sequence ID" value="NZ_AXWS01000013.1"/>
</dbReference>
<evidence type="ECO:0000256" key="3">
    <source>
        <dbReference type="ARBA" id="ARBA00023125"/>
    </source>
</evidence>
<protein>
    <submittedName>
        <fullName evidence="7">LysR family transcriptional regulator</fullName>
    </submittedName>
</protein>
<dbReference type="PANTHER" id="PTHR30346">
    <property type="entry name" value="TRANSCRIPTIONAL DUAL REGULATOR HCAR-RELATED"/>
    <property type="match status" value="1"/>
</dbReference>
<dbReference type="PRINTS" id="PR00039">
    <property type="entry name" value="HTHLYSR"/>
</dbReference>
<feature type="domain" description="HTH lysR-type" evidence="5">
    <location>
        <begin position="1"/>
        <end position="58"/>
    </location>
</feature>
<accession>A0A8B6X3T1</accession>
<dbReference type="Proteomes" id="UP000675920">
    <property type="component" value="Unplaced"/>
</dbReference>
<dbReference type="OrthoDB" id="5292387at2"/>
<reference evidence="7" key="1">
    <citation type="journal article" date="1993" name="Annu. Rev. Microbiol.">
        <title>Molecular biology of the LysR family of transcriptional regulators.</title>
        <authorList>
            <person name="Schell M.A."/>
        </authorList>
    </citation>
    <scope>NUCLEOTIDE SEQUENCE</scope>
</reference>
<dbReference type="GO" id="GO:0003677">
    <property type="term" value="F:DNA binding"/>
    <property type="evidence" value="ECO:0007669"/>
    <property type="project" value="UniProtKB-KW"/>
</dbReference>
<evidence type="ECO:0000256" key="1">
    <source>
        <dbReference type="ARBA" id="ARBA00009437"/>
    </source>
</evidence>
<proteinExistence type="inferred from homology"/>
<dbReference type="AlphaFoldDB" id="A0A8B6X3T1"/>
<reference evidence="7" key="3">
    <citation type="submission" date="2025-08" db="UniProtKB">
        <authorList>
            <consortium name="RefSeq"/>
        </authorList>
    </citation>
    <scope>IDENTIFICATION</scope>
</reference>
<comment type="similarity">
    <text evidence="1">Belongs to the LysR transcriptional regulatory family.</text>
</comment>
<dbReference type="InterPro" id="IPR000847">
    <property type="entry name" value="LysR_HTH_N"/>
</dbReference>
<dbReference type="SUPFAM" id="SSF53850">
    <property type="entry name" value="Periplasmic binding protein-like II"/>
    <property type="match status" value="1"/>
</dbReference>
<dbReference type="InterPro" id="IPR036390">
    <property type="entry name" value="WH_DNA-bd_sf"/>
</dbReference>
<dbReference type="InterPro" id="IPR036388">
    <property type="entry name" value="WH-like_DNA-bd_sf"/>
</dbReference>
<keyword evidence="6" id="KW-1185">Reference proteome</keyword>
<evidence type="ECO:0000256" key="2">
    <source>
        <dbReference type="ARBA" id="ARBA00023015"/>
    </source>
</evidence>
<name>A0A8B6X3T1_9BURK</name>
<keyword evidence="3" id="KW-0238">DNA-binding</keyword>
<dbReference type="Pfam" id="PF00126">
    <property type="entry name" value="HTH_1"/>
    <property type="match status" value="1"/>
</dbReference>
<dbReference type="PANTHER" id="PTHR30346:SF0">
    <property type="entry name" value="HCA OPERON TRANSCRIPTIONAL ACTIVATOR HCAR"/>
    <property type="match status" value="1"/>
</dbReference>
<dbReference type="InterPro" id="IPR005119">
    <property type="entry name" value="LysR_subst-bd"/>
</dbReference>
<dbReference type="FunFam" id="1.10.10.10:FF:000001">
    <property type="entry name" value="LysR family transcriptional regulator"/>
    <property type="match status" value="1"/>
</dbReference>
<evidence type="ECO:0000259" key="5">
    <source>
        <dbReference type="PROSITE" id="PS50931"/>
    </source>
</evidence>
<keyword evidence="2" id="KW-0805">Transcription regulation</keyword>